<keyword evidence="2" id="KW-1185">Reference proteome</keyword>
<accession>A0A1M5A9Z4</accession>
<dbReference type="EMBL" id="FQUO01000006">
    <property type="protein sequence ID" value="SHF27089.1"/>
    <property type="molecule type" value="Genomic_DNA"/>
</dbReference>
<sequence length="65" mass="7463">MCALNGEYSFWKRNARALKSLTCRFKPEVLANRKVVRCDFCTEVSGIENACTDEQELHRRPAKNG</sequence>
<evidence type="ECO:0000313" key="1">
    <source>
        <dbReference type="EMBL" id="SHF27089.1"/>
    </source>
</evidence>
<reference evidence="1 2" key="1">
    <citation type="submission" date="2016-11" db="EMBL/GenBank/DDBJ databases">
        <authorList>
            <person name="Jaros S."/>
            <person name="Januszkiewicz K."/>
            <person name="Wedrychowicz H."/>
        </authorList>
    </citation>
    <scope>NUCLEOTIDE SEQUENCE [LARGE SCALE GENOMIC DNA]</scope>
    <source>
        <strain evidence="1 2">DSM 26897</strain>
    </source>
</reference>
<name>A0A1M5A9Z4_9BACT</name>
<proteinExistence type="predicted"/>
<dbReference type="Proteomes" id="UP000184368">
    <property type="component" value="Unassembled WGS sequence"/>
</dbReference>
<dbReference type="AlphaFoldDB" id="A0A1M5A9Z4"/>
<evidence type="ECO:0000313" key="2">
    <source>
        <dbReference type="Proteomes" id="UP000184368"/>
    </source>
</evidence>
<gene>
    <name evidence="1" type="ORF">SAMN05444008_106179</name>
</gene>
<organism evidence="1 2">
    <name type="scientific">Cnuella takakiae</name>
    <dbReference type="NCBI Taxonomy" id="1302690"/>
    <lineage>
        <taxon>Bacteria</taxon>
        <taxon>Pseudomonadati</taxon>
        <taxon>Bacteroidota</taxon>
        <taxon>Chitinophagia</taxon>
        <taxon>Chitinophagales</taxon>
        <taxon>Chitinophagaceae</taxon>
        <taxon>Cnuella</taxon>
    </lineage>
</organism>
<protein>
    <submittedName>
        <fullName evidence="1">Uncharacterized protein</fullName>
    </submittedName>
</protein>